<reference evidence="2 3" key="1">
    <citation type="submission" date="2017-11" db="EMBL/GenBank/DDBJ databases">
        <title>De novo assembly and phasing of dikaryotic genomes from two isolates of Puccinia coronata f. sp. avenae, the causal agent of oat crown rust.</title>
        <authorList>
            <person name="Miller M.E."/>
            <person name="Zhang Y."/>
            <person name="Omidvar V."/>
            <person name="Sperschneider J."/>
            <person name="Schwessinger B."/>
            <person name="Raley C."/>
            <person name="Palmer J.M."/>
            <person name="Garnica D."/>
            <person name="Upadhyaya N."/>
            <person name="Rathjen J."/>
            <person name="Taylor J.M."/>
            <person name="Park R.F."/>
            <person name="Dodds P.N."/>
            <person name="Hirsch C.D."/>
            <person name="Kianian S.F."/>
            <person name="Figueroa M."/>
        </authorList>
    </citation>
    <scope>NUCLEOTIDE SEQUENCE [LARGE SCALE GENOMIC DNA]</scope>
    <source>
        <strain evidence="2">12SD80</strain>
    </source>
</reference>
<feature type="compositionally biased region" description="Basic residues" evidence="1">
    <location>
        <begin position="260"/>
        <end position="271"/>
    </location>
</feature>
<feature type="region of interest" description="Disordered" evidence="1">
    <location>
        <begin position="90"/>
        <end position="162"/>
    </location>
</feature>
<feature type="compositionally biased region" description="Polar residues" evidence="1">
    <location>
        <begin position="382"/>
        <end position="396"/>
    </location>
</feature>
<evidence type="ECO:0000313" key="2">
    <source>
        <dbReference type="EMBL" id="PLW19907.1"/>
    </source>
</evidence>
<feature type="compositionally biased region" description="Polar residues" evidence="1">
    <location>
        <begin position="290"/>
        <end position="322"/>
    </location>
</feature>
<feature type="compositionally biased region" description="Low complexity" evidence="1">
    <location>
        <begin position="114"/>
        <end position="135"/>
    </location>
</feature>
<feature type="compositionally biased region" description="Polar residues" evidence="1">
    <location>
        <begin position="331"/>
        <end position="341"/>
    </location>
</feature>
<evidence type="ECO:0000313" key="3">
    <source>
        <dbReference type="Proteomes" id="UP000235392"/>
    </source>
</evidence>
<feature type="compositionally biased region" description="Basic residues" evidence="1">
    <location>
        <begin position="25"/>
        <end position="51"/>
    </location>
</feature>
<dbReference type="AlphaFoldDB" id="A0A2N5T342"/>
<dbReference type="EMBL" id="PGCI01000707">
    <property type="protein sequence ID" value="PLW19907.1"/>
    <property type="molecule type" value="Genomic_DNA"/>
</dbReference>
<dbReference type="Proteomes" id="UP000235392">
    <property type="component" value="Unassembled WGS sequence"/>
</dbReference>
<accession>A0A2N5T342</accession>
<sequence length="421" mass="45649">MDKIQRLFTPRGSPTKEGQAESPAKKTRLSPLKAKRNSPKKSPKKSPNKLRKLQDDSTLRSGSSGNNLSSSFVLVPSQETFLCETRPVEGTSTFPAADTTSKVVPGPLEDSPSRNRSIRSPIQTRSRTLAAAASAQPIADSTPQGLPADSYDDTFPVHIPPLPEEALPAVDMEVVPGNSTTNQDITLTHSPVPSGSSPTSETVIYVDSFPGMKNVKNSWNIFDSFTIPPTVLAEPPSAPSDHLAPRRRDYQTISTGASPPKKRRLMARRVARRVDRFASPLRPRLETIPEDNSSGSENDQDGNRASTPLRNSTLSDSYSPQSVIIKDAPNFTPSDSCSPQSIVIKDSPEFTCIPPSTSTQKSSRRTDPNDPRHSPSLKRTMPRNSPSGSDSQNQENGKGASKPDPNVILSSLFKMLEEDTV</sequence>
<protein>
    <submittedName>
        <fullName evidence="2">Uncharacterized protein</fullName>
    </submittedName>
</protein>
<proteinExistence type="predicted"/>
<evidence type="ECO:0000256" key="1">
    <source>
        <dbReference type="SAM" id="MobiDB-lite"/>
    </source>
</evidence>
<feature type="region of interest" description="Disordered" evidence="1">
    <location>
        <begin position="1"/>
        <end position="71"/>
    </location>
</feature>
<feature type="region of interest" description="Disordered" evidence="1">
    <location>
        <begin position="180"/>
        <end position="199"/>
    </location>
</feature>
<feature type="compositionally biased region" description="Polar residues" evidence="1">
    <location>
        <begin position="90"/>
        <end position="102"/>
    </location>
</feature>
<name>A0A2N5T342_9BASI</name>
<feature type="compositionally biased region" description="Basic and acidic residues" evidence="1">
    <location>
        <begin position="364"/>
        <end position="373"/>
    </location>
</feature>
<feature type="region of interest" description="Disordered" evidence="1">
    <location>
        <begin position="230"/>
        <end position="407"/>
    </location>
</feature>
<feature type="compositionally biased region" description="Low complexity" evidence="1">
    <location>
        <begin position="59"/>
        <end position="71"/>
    </location>
</feature>
<comment type="caution">
    <text evidence="2">The sequence shown here is derived from an EMBL/GenBank/DDBJ whole genome shotgun (WGS) entry which is preliminary data.</text>
</comment>
<gene>
    <name evidence="2" type="ORF">PCASD_13839</name>
</gene>
<organism evidence="2 3">
    <name type="scientific">Puccinia coronata f. sp. avenae</name>
    <dbReference type="NCBI Taxonomy" id="200324"/>
    <lineage>
        <taxon>Eukaryota</taxon>
        <taxon>Fungi</taxon>
        <taxon>Dikarya</taxon>
        <taxon>Basidiomycota</taxon>
        <taxon>Pucciniomycotina</taxon>
        <taxon>Pucciniomycetes</taxon>
        <taxon>Pucciniales</taxon>
        <taxon>Pucciniaceae</taxon>
        <taxon>Puccinia</taxon>
    </lineage>
</organism>